<protein>
    <submittedName>
        <fullName evidence="7">RagB/SusD family nutrient uptake outer membrane protein</fullName>
    </submittedName>
</protein>
<reference evidence="7 8" key="1">
    <citation type="submission" date="2019-08" db="EMBL/GenBank/DDBJ databases">
        <authorList>
            <person name="Seo M.-J."/>
        </authorList>
    </citation>
    <scope>NUCLEOTIDE SEQUENCE [LARGE SCALE GENOMIC DNA]</scope>
    <source>
        <strain evidence="7 8">KIGAM108</strain>
    </source>
</reference>
<dbReference type="PROSITE" id="PS51257">
    <property type="entry name" value="PROKAR_LIPOPROTEIN"/>
    <property type="match status" value="1"/>
</dbReference>
<feature type="domain" description="RagB/SusD" evidence="6">
    <location>
        <begin position="361"/>
        <end position="535"/>
    </location>
</feature>
<evidence type="ECO:0000259" key="6">
    <source>
        <dbReference type="Pfam" id="PF07980"/>
    </source>
</evidence>
<dbReference type="Gene3D" id="1.25.40.10">
    <property type="entry name" value="Tetratricopeptide repeat domain"/>
    <property type="match status" value="1"/>
</dbReference>
<organism evidence="7 8">
    <name type="scientific">Hymenobacter lutimineralis</name>
    <dbReference type="NCBI Taxonomy" id="2606448"/>
    <lineage>
        <taxon>Bacteria</taxon>
        <taxon>Pseudomonadati</taxon>
        <taxon>Bacteroidota</taxon>
        <taxon>Cytophagia</taxon>
        <taxon>Cytophagales</taxon>
        <taxon>Hymenobacteraceae</taxon>
        <taxon>Hymenobacter</taxon>
    </lineage>
</organism>
<keyword evidence="5" id="KW-0998">Cell outer membrane</keyword>
<keyword evidence="3" id="KW-0732">Signal</keyword>
<keyword evidence="4" id="KW-0472">Membrane</keyword>
<proteinExistence type="inferred from homology"/>
<evidence type="ECO:0000256" key="3">
    <source>
        <dbReference type="ARBA" id="ARBA00022729"/>
    </source>
</evidence>
<dbReference type="Pfam" id="PF07980">
    <property type="entry name" value="SusD_RagB"/>
    <property type="match status" value="1"/>
</dbReference>
<keyword evidence="8" id="KW-1185">Reference proteome</keyword>
<dbReference type="SUPFAM" id="SSF48452">
    <property type="entry name" value="TPR-like"/>
    <property type="match status" value="1"/>
</dbReference>
<dbReference type="GO" id="GO:0009279">
    <property type="term" value="C:cell outer membrane"/>
    <property type="evidence" value="ECO:0007669"/>
    <property type="project" value="UniProtKB-SubCell"/>
</dbReference>
<evidence type="ECO:0000256" key="2">
    <source>
        <dbReference type="ARBA" id="ARBA00006275"/>
    </source>
</evidence>
<dbReference type="Proteomes" id="UP000322791">
    <property type="component" value="Unassembled WGS sequence"/>
</dbReference>
<comment type="similarity">
    <text evidence="2">Belongs to the SusD family.</text>
</comment>
<dbReference type="AlphaFoldDB" id="A0A5D6V3V5"/>
<dbReference type="InterPro" id="IPR011990">
    <property type="entry name" value="TPR-like_helical_dom_sf"/>
</dbReference>
<gene>
    <name evidence="7" type="ORF">FY528_08320</name>
</gene>
<comment type="subcellular location">
    <subcellularLocation>
        <location evidence="1">Cell outer membrane</location>
    </subcellularLocation>
</comment>
<evidence type="ECO:0000313" key="7">
    <source>
        <dbReference type="EMBL" id="TYZ10463.1"/>
    </source>
</evidence>
<comment type="caution">
    <text evidence="7">The sequence shown here is derived from an EMBL/GenBank/DDBJ whole genome shotgun (WGS) entry which is preliminary data.</text>
</comment>
<name>A0A5D6V3V5_9BACT</name>
<dbReference type="Gene3D" id="1.10.3780.10">
    <property type="entry name" value="SusD-like"/>
    <property type="match status" value="1"/>
</dbReference>
<evidence type="ECO:0000256" key="5">
    <source>
        <dbReference type="ARBA" id="ARBA00023237"/>
    </source>
</evidence>
<dbReference type="RefSeq" id="WP_149070537.1">
    <property type="nucleotide sequence ID" value="NZ_VTHL01000007.1"/>
</dbReference>
<accession>A0A5D6V3V5</accession>
<evidence type="ECO:0000313" key="8">
    <source>
        <dbReference type="Proteomes" id="UP000322791"/>
    </source>
</evidence>
<dbReference type="Gene3D" id="1.25.40.390">
    <property type="match status" value="1"/>
</dbReference>
<evidence type="ECO:0000256" key="4">
    <source>
        <dbReference type="ARBA" id="ARBA00023136"/>
    </source>
</evidence>
<evidence type="ECO:0000256" key="1">
    <source>
        <dbReference type="ARBA" id="ARBA00004442"/>
    </source>
</evidence>
<dbReference type="InterPro" id="IPR012944">
    <property type="entry name" value="SusD_RagB_dom"/>
</dbReference>
<dbReference type="EMBL" id="VTHL01000007">
    <property type="protein sequence ID" value="TYZ10463.1"/>
    <property type="molecule type" value="Genomic_DNA"/>
</dbReference>
<dbReference type="CDD" id="cd08977">
    <property type="entry name" value="SusD"/>
    <property type="match status" value="1"/>
</dbReference>
<sequence length="537" mass="59032">MHSSFTRGLGLLALTATLMTVSSSCVKDLDQQPTYRASAEVIYSDPAQIEQVVARLYGGLAITGQGQAGSAAEINDLVKINGDFSNYVRNYFNLQEVTTDEATLAWGDPGIPDFNRVQWTADNQFIRGMYERFYFQISACNEFLRQTTDGKLSERGISGANAEKVRQYRAEARFLRALTYTHLLDLFGRVPFVTEEDKVGTLPKQKSSAEIFAYIDSELKAIEGSLLEPGSVYGRADKGACWALQTMLYLNAEVFAKTNRYTDAITYAKKVIDSGYSLAPEYRSLFLADNGSTAAKNEIVFPVVFDGVYTQNFGGTTFLTHASVGGSMNAAEFGINTGWAGLRTKKNLVDLFAEGDNRAMFYTSGQSKEISNFGNFNDGYAVTKWRNVNLDGTPGSWYPKPDGTGGNGDFVDTDFPVFRLADVMLMYAEAVLRGGQGGSEAQALTYVNQIRSRAGASALGSLSLDEILNERGRELYWEGHRRTDLIRFGKYTTGAYVWPFKGGVPEGTAVEDSRVVFPIPSSDLIANPNVKQNNGRQ</sequence>